<comment type="caution">
    <text evidence="5">The sequence shown here is derived from an EMBL/GenBank/DDBJ whole genome shotgun (WGS) entry which is preliminary data.</text>
</comment>
<feature type="region of interest" description="Disordered" evidence="1">
    <location>
        <begin position="31"/>
        <end position="125"/>
    </location>
</feature>
<name>A0A8H4Q442_9HYPO</name>
<accession>A0A8H4Q442</accession>
<feature type="transmembrane region" description="Helical" evidence="2">
    <location>
        <begin position="263"/>
        <end position="287"/>
    </location>
</feature>
<sequence>MRPSQSLVSLALGLSSLAAAALRPNFENNAVAADSSSSSGSISTDASASPTTDSSKSDPTPVPTKSSPDSSRTASDDADSDKSTASDKSDKKKPTATKKGGDEKTSTHTGFPPDAPPAGVNMLTPLPNLEPTPLYRIRDTVTWAWNYTSMLGTPTAIDVIISCSVAAQTWTLTSNMSFATSVTYTWDTNDQGNSVETPLLTERYTLIVKDSDVDFTAPPEPGYLGTAKNFFTFGLYTGIPYKPLSEWKCNTCSGAASLFDQQALGLAVVTSTLTILSFTWFVAGLNLH</sequence>
<dbReference type="InterPro" id="IPR055561">
    <property type="entry name" value="DUF7137"/>
</dbReference>
<keyword evidence="2" id="KW-0472">Membrane</keyword>
<proteinExistence type="predicted"/>
<feature type="compositionally biased region" description="Low complexity" evidence="1">
    <location>
        <begin position="31"/>
        <end position="73"/>
    </location>
</feature>
<dbReference type="Proteomes" id="UP000562929">
    <property type="component" value="Unassembled WGS sequence"/>
</dbReference>
<evidence type="ECO:0000313" key="6">
    <source>
        <dbReference type="Proteomes" id="UP000562929"/>
    </source>
</evidence>
<gene>
    <name evidence="5" type="ORF">GQ602_005658</name>
</gene>
<dbReference type="AlphaFoldDB" id="A0A8H4Q442"/>
<feature type="compositionally biased region" description="Basic and acidic residues" evidence="1">
    <location>
        <begin position="80"/>
        <end position="106"/>
    </location>
</feature>
<dbReference type="PANTHER" id="PTHR42028">
    <property type="entry name" value="CHROMOSOME 1, WHOLE GENOME SHOTGUN SEQUENCE"/>
    <property type="match status" value="1"/>
</dbReference>
<organism evidence="5 6">
    <name type="scientific">Ophiocordyceps camponoti-floridani</name>
    <dbReference type="NCBI Taxonomy" id="2030778"/>
    <lineage>
        <taxon>Eukaryota</taxon>
        <taxon>Fungi</taxon>
        <taxon>Dikarya</taxon>
        <taxon>Ascomycota</taxon>
        <taxon>Pezizomycotina</taxon>
        <taxon>Sordariomycetes</taxon>
        <taxon>Hypocreomycetidae</taxon>
        <taxon>Hypocreales</taxon>
        <taxon>Ophiocordycipitaceae</taxon>
        <taxon>Ophiocordyceps</taxon>
    </lineage>
</organism>
<feature type="signal peptide" evidence="3">
    <location>
        <begin position="1"/>
        <end position="21"/>
    </location>
</feature>
<keyword evidence="2" id="KW-0812">Transmembrane</keyword>
<keyword evidence="2" id="KW-1133">Transmembrane helix</keyword>
<protein>
    <submittedName>
        <fullName evidence="5">SSCRP protein</fullName>
    </submittedName>
</protein>
<keyword evidence="3" id="KW-0732">Signal</keyword>
<dbReference type="Pfam" id="PF23585">
    <property type="entry name" value="DUF7137"/>
    <property type="match status" value="1"/>
</dbReference>
<feature type="domain" description="DUF7137" evidence="4">
    <location>
        <begin position="115"/>
        <end position="251"/>
    </location>
</feature>
<evidence type="ECO:0000256" key="2">
    <source>
        <dbReference type="SAM" id="Phobius"/>
    </source>
</evidence>
<evidence type="ECO:0000256" key="3">
    <source>
        <dbReference type="SAM" id="SignalP"/>
    </source>
</evidence>
<dbReference type="PANTHER" id="PTHR42028:SF1">
    <property type="entry name" value="YALI0E30657P"/>
    <property type="match status" value="1"/>
</dbReference>
<reference evidence="5 6" key="1">
    <citation type="journal article" date="2020" name="G3 (Bethesda)">
        <title>Genetic Underpinnings of Host Manipulation by Ophiocordyceps as Revealed by Comparative Transcriptomics.</title>
        <authorList>
            <person name="Will I."/>
            <person name="Das B."/>
            <person name="Trinh T."/>
            <person name="Brachmann A."/>
            <person name="Ohm R.A."/>
            <person name="de Bekker C."/>
        </authorList>
    </citation>
    <scope>NUCLEOTIDE SEQUENCE [LARGE SCALE GENOMIC DNA]</scope>
    <source>
        <strain evidence="5 6">EC05</strain>
    </source>
</reference>
<evidence type="ECO:0000256" key="1">
    <source>
        <dbReference type="SAM" id="MobiDB-lite"/>
    </source>
</evidence>
<feature type="chain" id="PRO_5034139166" evidence="3">
    <location>
        <begin position="22"/>
        <end position="288"/>
    </location>
</feature>
<dbReference type="OrthoDB" id="2435509at2759"/>
<evidence type="ECO:0000259" key="4">
    <source>
        <dbReference type="Pfam" id="PF23585"/>
    </source>
</evidence>
<dbReference type="EMBL" id="JAACLJ010000006">
    <property type="protein sequence ID" value="KAF4584285.1"/>
    <property type="molecule type" value="Genomic_DNA"/>
</dbReference>
<evidence type="ECO:0000313" key="5">
    <source>
        <dbReference type="EMBL" id="KAF4584285.1"/>
    </source>
</evidence>
<keyword evidence="6" id="KW-1185">Reference proteome</keyword>